<dbReference type="NCBIfam" id="TIGR00492">
    <property type="entry name" value="alr"/>
    <property type="match status" value="1"/>
</dbReference>
<dbReference type="InterPro" id="IPR009006">
    <property type="entry name" value="Ala_racemase/Decarboxylase_C"/>
</dbReference>
<feature type="binding site" evidence="4 6">
    <location>
        <position position="126"/>
    </location>
    <ligand>
        <name>substrate</name>
    </ligand>
</feature>
<keyword evidence="2 4" id="KW-0663">Pyridoxal phosphate</keyword>
<comment type="cofactor">
    <cofactor evidence="1 4 5">
        <name>pyridoxal 5'-phosphate</name>
        <dbReference type="ChEBI" id="CHEBI:597326"/>
    </cofactor>
</comment>
<organism evidence="8 9">
    <name type="scientific">Cetobacterium ceti</name>
    <dbReference type="NCBI Taxonomy" id="180163"/>
    <lineage>
        <taxon>Bacteria</taxon>
        <taxon>Fusobacteriati</taxon>
        <taxon>Fusobacteriota</taxon>
        <taxon>Fusobacteriia</taxon>
        <taxon>Fusobacteriales</taxon>
        <taxon>Fusobacteriaceae</taxon>
        <taxon>Cetobacterium</taxon>
    </lineage>
</organism>
<evidence type="ECO:0000259" key="7">
    <source>
        <dbReference type="SMART" id="SM01005"/>
    </source>
</evidence>
<dbReference type="GO" id="GO:0030632">
    <property type="term" value="P:D-alanine biosynthetic process"/>
    <property type="evidence" value="ECO:0007669"/>
    <property type="project" value="UniProtKB-UniRule"/>
</dbReference>
<dbReference type="InterPro" id="IPR000821">
    <property type="entry name" value="Ala_racemase"/>
</dbReference>
<comment type="similarity">
    <text evidence="4">Belongs to the alanine racemase family.</text>
</comment>
<dbReference type="GO" id="GO:0030170">
    <property type="term" value="F:pyridoxal phosphate binding"/>
    <property type="evidence" value="ECO:0007669"/>
    <property type="project" value="UniProtKB-UniRule"/>
</dbReference>
<evidence type="ECO:0000256" key="1">
    <source>
        <dbReference type="ARBA" id="ARBA00001933"/>
    </source>
</evidence>
<proteinExistence type="inferred from homology"/>
<dbReference type="RefSeq" id="WP_078693152.1">
    <property type="nucleotide sequence ID" value="NZ_FUWX01000005.1"/>
</dbReference>
<feature type="active site" description="Proton acceptor; specific for D-alanine" evidence="4">
    <location>
        <position position="33"/>
    </location>
</feature>
<reference evidence="8 9" key="1">
    <citation type="submission" date="2017-02" db="EMBL/GenBank/DDBJ databases">
        <authorList>
            <person name="Peterson S.W."/>
        </authorList>
    </citation>
    <scope>NUCLEOTIDE SEQUENCE [LARGE SCALE GENOMIC DNA]</scope>
    <source>
        <strain evidence="8 9">ATCC 700028</strain>
    </source>
</reference>
<evidence type="ECO:0000256" key="2">
    <source>
        <dbReference type="ARBA" id="ARBA00022898"/>
    </source>
</evidence>
<dbReference type="Pfam" id="PF00842">
    <property type="entry name" value="Ala_racemase_C"/>
    <property type="match status" value="1"/>
</dbReference>
<evidence type="ECO:0000313" key="8">
    <source>
        <dbReference type="EMBL" id="SJZ46538.1"/>
    </source>
</evidence>
<evidence type="ECO:0000256" key="6">
    <source>
        <dbReference type="PIRSR" id="PIRSR600821-52"/>
    </source>
</evidence>
<evidence type="ECO:0000256" key="4">
    <source>
        <dbReference type="HAMAP-Rule" id="MF_01201"/>
    </source>
</evidence>
<feature type="binding site" evidence="4 6">
    <location>
        <position position="298"/>
    </location>
    <ligand>
        <name>substrate</name>
    </ligand>
</feature>
<dbReference type="HAMAP" id="MF_01201">
    <property type="entry name" value="Ala_racemase"/>
    <property type="match status" value="1"/>
</dbReference>
<accession>A0A1T4KW09</accession>
<evidence type="ECO:0000313" key="9">
    <source>
        <dbReference type="Proteomes" id="UP000191153"/>
    </source>
</evidence>
<dbReference type="GO" id="GO:0008784">
    <property type="term" value="F:alanine racemase activity"/>
    <property type="evidence" value="ECO:0007669"/>
    <property type="project" value="UniProtKB-UniRule"/>
</dbReference>
<sequence length="370" mass="41785">MRAWAEINLDNLTYNIEKIREFSQNRDIMAIIKADAYGMGAVTIAEELSLLGIENFGVSSLEEGIELRQHNIQGNILILAGIYNDEIYGVKEYNLQVAVTNFSQLELFKNHKEIPLHLKVDTGMGRVGFKEKDALKALEYAKENNLNLVGVYSHLSVADEPGKDNELYTLHQLEIFNTFENEEKLKYRHILNSGGILKYSHVGNSNLVRAGIILYGLYGEGNIKELKRVFTLKSRVLFLKEIEEEMDISYGRIGKAHKGDMIGTISIGYADGFRREFSNNGTVEILGEKCPVIGKVCMDMTMVRIPEKIKKLVKVGQEVIVMGEDIYEKSKSINISVYEMFTGLSRRVSRVYIKNGVPKPHIINNLIGSI</sequence>
<dbReference type="PRINTS" id="PR00992">
    <property type="entry name" value="ALARACEMASE"/>
</dbReference>
<dbReference type="PANTHER" id="PTHR30511">
    <property type="entry name" value="ALANINE RACEMASE"/>
    <property type="match status" value="1"/>
</dbReference>
<dbReference type="EMBL" id="FUWX01000005">
    <property type="protein sequence ID" value="SJZ46538.1"/>
    <property type="molecule type" value="Genomic_DNA"/>
</dbReference>
<dbReference type="InterPro" id="IPR001608">
    <property type="entry name" value="Ala_racemase_N"/>
</dbReference>
<gene>
    <name evidence="8" type="ORF">SAMN02745174_00618</name>
</gene>
<dbReference type="AlphaFoldDB" id="A0A1T4KW09"/>
<dbReference type="SUPFAM" id="SSF50621">
    <property type="entry name" value="Alanine racemase C-terminal domain-like"/>
    <property type="match status" value="1"/>
</dbReference>
<dbReference type="SMART" id="SM01005">
    <property type="entry name" value="Ala_racemase_C"/>
    <property type="match status" value="1"/>
</dbReference>
<dbReference type="Pfam" id="PF01168">
    <property type="entry name" value="Ala_racemase_N"/>
    <property type="match status" value="1"/>
</dbReference>
<comment type="pathway">
    <text evidence="4">Amino-acid biosynthesis; D-alanine biosynthesis; D-alanine from L-alanine: step 1/1.</text>
</comment>
<dbReference type="SUPFAM" id="SSF51419">
    <property type="entry name" value="PLP-binding barrel"/>
    <property type="match status" value="1"/>
</dbReference>
<dbReference type="Gene3D" id="3.20.20.10">
    <property type="entry name" value="Alanine racemase"/>
    <property type="match status" value="1"/>
</dbReference>
<dbReference type="Proteomes" id="UP000191153">
    <property type="component" value="Unassembled WGS sequence"/>
</dbReference>
<dbReference type="InterPro" id="IPR029066">
    <property type="entry name" value="PLP-binding_barrel"/>
</dbReference>
<dbReference type="InterPro" id="IPR011079">
    <property type="entry name" value="Ala_racemase_C"/>
</dbReference>
<dbReference type="UniPathway" id="UPA00042">
    <property type="reaction ID" value="UER00497"/>
</dbReference>
<dbReference type="Gene3D" id="2.40.37.10">
    <property type="entry name" value="Lyase, Ornithine Decarboxylase, Chain A, domain 1"/>
    <property type="match status" value="1"/>
</dbReference>
<dbReference type="CDD" id="cd00430">
    <property type="entry name" value="PLPDE_III_AR"/>
    <property type="match status" value="1"/>
</dbReference>
<keyword evidence="9" id="KW-1185">Reference proteome</keyword>
<dbReference type="OrthoDB" id="9813814at2"/>
<keyword evidence="3 4" id="KW-0413">Isomerase</keyword>
<feature type="active site" description="Proton acceptor; specific for L-alanine" evidence="4">
    <location>
        <position position="250"/>
    </location>
</feature>
<feature type="modified residue" description="N6-(pyridoxal phosphate)lysine" evidence="4 5">
    <location>
        <position position="33"/>
    </location>
</feature>
<evidence type="ECO:0000256" key="3">
    <source>
        <dbReference type="ARBA" id="ARBA00023235"/>
    </source>
</evidence>
<dbReference type="EC" id="5.1.1.1" evidence="4"/>
<dbReference type="FunFam" id="3.20.20.10:FF:000002">
    <property type="entry name" value="Alanine racemase"/>
    <property type="match status" value="1"/>
</dbReference>
<feature type="domain" description="Alanine racemase C-terminal" evidence="7">
    <location>
        <begin position="229"/>
        <end position="353"/>
    </location>
</feature>
<comment type="catalytic activity">
    <reaction evidence="4">
        <text>L-alanine = D-alanine</text>
        <dbReference type="Rhea" id="RHEA:20249"/>
        <dbReference type="ChEBI" id="CHEBI:57416"/>
        <dbReference type="ChEBI" id="CHEBI:57972"/>
        <dbReference type="EC" id="5.1.1.1"/>
    </reaction>
</comment>
<dbReference type="GO" id="GO:0005829">
    <property type="term" value="C:cytosol"/>
    <property type="evidence" value="ECO:0007669"/>
    <property type="project" value="TreeGrafter"/>
</dbReference>
<evidence type="ECO:0000256" key="5">
    <source>
        <dbReference type="PIRSR" id="PIRSR600821-50"/>
    </source>
</evidence>
<name>A0A1T4KW09_9FUSO</name>
<comment type="function">
    <text evidence="4">Catalyzes the interconversion of L-alanine and D-alanine. May also act on other amino acids.</text>
</comment>
<protein>
    <recommendedName>
        <fullName evidence="4">Alanine racemase</fullName>
        <ecNumber evidence="4">5.1.1.1</ecNumber>
    </recommendedName>
</protein>
<dbReference type="PANTHER" id="PTHR30511:SF0">
    <property type="entry name" value="ALANINE RACEMASE, CATABOLIC-RELATED"/>
    <property type="match status" value="1"/>
</dbReference>
<dbReference type="STRING" id="180163.SAMN02745174_00618"/>